<accession>A0A8T1UVC2</accession>
<evidence type="ECO:0000313" key="1">
    <source>
        <dbReference type="EMBL" id="KAG6971336.1"/>
    </source>
</evidence>
<reference evidence="1" key="1">
    <citation type="submission" date="2021-01" db="EMBL/GenBank/DDBJ databases">
        <title>Phytophthora aleatoria, a newly-described species from Pinus radiata is distinct from Phytophthora cactorum isolates based on comparative genomics.</title>
        <authorList>
            <person name="Mcdougal R."/>
            <person name="Panda P."/>
            <person name="Williams N."/>
            <person name="Studholme D.J."/>
        </authorList>
    </citation>
    <scope>NUCLEOTIDE SEQUENCE</scope>
    <source>
        <strain evidence="1">NZFS 3830</strain>
    </source>
</reference>
<evidence type="ECO:0000313" key="2">
    <source>
        <dbReference type="Proteomes" id="UP000688947"/>
    </source>
</evidence>
<dbReference type="EMBL" id="JAENGZ010000055">
    <property type="protein sequence ID" value="KAG6971336.1"/>
    <property type="molecule type" value="Genomic_DNA"/>
</dbReference>
<gene>
    <name evidence="1" type="ORF">JG687_00002112</name>
</gene>
<dbReference type="AlphaFoldDB" id="A0A8T1UVC2"/>
<comment type="caution">
    <text evidence="1">The sequence shown here is derived from an EMBL/GenBank/DDBJ whole genome shotgun (WGS) entry which is preliminary data.</text>
</comment>
<name>A0A8T1UVC2_9STRA</name>
<sequence length="57" mass="6752">MKVNTSVPLSLYWRASISAKFRHRRPREGIFNRQLLLRHNREEVVKLKQDACKATDS</sequence>
<protein>
    <submittedName>
        <fullName evidence="1">Uncharacterized protein</fullName>
    </submittedName>
</protein>
<organism evidence="1 2">
    <name type="scientific">Phytophthora cactorum</name>
    <dbReference type="NCBI Taxonomy" id="29920"/>
    <lineage>
        <taxon>Eukaryota</taxon>
        <taxon>Sar</taxon>
        <taxon>Stramenopiles</taxon>
        <taxon>Oomycota</taxon>
        <taxon>Peronosporomycetes</taxon>
        <taxon>Peronosporales</taxon>
        <taxon>Peronosporaceae</taxon>
        <taxon>Phytophthora</taxon>
    </lineage>
</organism>
<proteinExistence type="predicted"/>
<dbReference type="Proteomes" id="UP000688947">
    <property type="component" value="Unassembled WGS sequence"/>
</dbReference>